<dbReference type="InterPro" id="IPR019489">
    <property type="entry name" value="Clp_ATPase_C"/>
</dbReference>
<evidence type="ECO:0000256" key="3">
    <source>
        <dbReference type="ARBA" id="ARBA00022833"/>
    </source>
</evidence>
<dbReference type="Gene3D" id="3.40.50.300">
    <property type="entry name" value="P-loop containing nucleotide triphosphate hydrolases"/>
    <property type="match status" value="1"/>
</dbReference>
<dbReference type="NCBIfam" id="NF003745">
    <property type="entry name" value="PRK05342.1"/>
    <property type="match status" value="1"/>
</dbReference>
<evidence type="ECO:0000256" key="2">
    <source>
        <dbReference type="ARBA" id="ARBA00022741"/>
    </source>
</evidence>
<organism evidence="8 9">
    <name type="scientific">Candidatus Lloydbacteria bacterium RIFCSPHIGHO2_02_FULL_54_17</name>
    <dbReference type="NCBI Taxonomy" id="1798664"/>
    <lineage>
        <taxon>Bacteria</taxon>
        <taxon>Candidatus Lloydiibacteriota</taxon>
    </lineage>
</organism>
<dbReference type="InterPro" id="IPR027417">
    <property type="entry name" value="P-loop_NTPase"/>
</dbReference>
<reference evidence="8 9" key="1">
    <citation type="journal article" date="2016" name="Nat. Commun.">
        <title>Thousands of microbial genomes shed light on interconnected biogeochemical processes in an aquifer system.</title>
        <authorList>
            <person name="Anantharaman K."/>
            <person name="Brown C.T."/>
            <person name="Hug L.A."/>
            <person name="Sharon I."/>
            <person name="Castelle C.J."/>
            <person name="Probst A.J."/>
            <person name="Thomas B.C."/>
            <person name="Singh A."/>
            <person name="Wilkins M.J."/>
            <person name="Karaoz U."/>
            <person name="Brodie E.L."/>
            <person name="Williams K.H."/>
            <person name="Hubbard S.S."/>
            <person name="Banfield J.F."/>
        </authorList>
    </citation>
    <scope>NUCLEOTIDE SEQUENCE [LARGE SCALE GENOMIC DNA]</scope>
</reference>
<feature type="binding site" evidence="6">
    <location>
        <position position="35"/>
    </location>
    <ligand>
        <name>Zn(2+)</name>
        <dbReference type="ChEBI" id="CHEBI:29105"/>
    </ligand>
</feature>
<dbReference type="InterPro" id="IPR038366">
    <property type="entry name" value="Znf_CppX_C4_sf"/>
</dbReference>
<dbReference type="Gene3D" id="1.10.8.60">
    <property type="match status" value="1"/>
</dbReference>
<dbReference type="SUPFAM" id="SSF52540">
    <property type="entry name" value="P-loop containing nucleoside triphosphate hydrolases"/>
    <property type="match status" value="1"/>
</dbReference>
<dbReference type="InterPro" id="IPR003593">
    <property type="entry name" value="AAA+_ATPase"/>
</dbReference>
<dbReference type="Pfam" id="PF10431">
    <property type="entry name" value="ClpB_D2-small"/>
    <property type="match status" value="1"/>
</dbReference>
<evidence type="ECO:0000256" key="4">
    <source>
        <dbReference type="ARBA" id="ARBA00022840"/>
    </source>
</evidence>
<keyword evidence="3 6" id="KW-0862">Zinc</keyword>
<dbReference type="AlphaFoldDB" id="A0A1G2DFC5"/>
<dbReference type="SMART" id="SM01086">
    <property type="entry name" value="ClpB_D2-small"/>
    <property type="match status" value="1"/>
</dbReference>
<dbReference type="NCBIfam" id="TIGR00382">
    <property type="entry name" value="clpX"/>
    <property type="match status" value="1"/>
</dbReference>
<keyword evidence="8" id="KW-0645">Protease</keyword>
<dbReference type="GO" id="GO:0016887">
    <property type="term" value="F:ATP hydrolysis activity"/>
    <property type="evidence" value="ECO:0007669"/>
    <property type="project" value="InterPro"/>
</dbReference>
<dbReference type="SMART" id="SM00382">
    <property type="entry name" value="AAA"/>
    <property type="match status" value="1"/>
</dbReference>
<keyword evidence="2" id="KW-0547">Nucleotide-binding</keyword>
<dbReference type="InterPro" id="IPR003959">
    <property type="entry name" value="ATPase_AAA_core"/>
</dbReference>
<dbReference type="InterPro" id="IPR010603">
    <property type="entry name" value="Znf_CppX_C4"/>
</dbReference>
<keyword evidence="4 8" id="KW-0067">ATP-binding</keyword>
<gene>
    <name evidence="8" type="ORF">A3C93_03415</name>
</gene>
<accession>A0A1G2DFC5</accession>
<dbReference type="Gene3D" id="6.20.220.10">
    <property type="entry name" value="ClpX chaperone, C4-type zinc finger domain"/>
    <property type="match status" value="1"/>
</dbReference>
<dbReference type="GO" id="GO:0051603">
    <property type="term" value="P:proteolysis involved in protein catabolic process"/>
    <property type="evidence" value="ECO:0007669"/>
    <property type="project" value="TreeGrafter"/>
</dbReference>
<comment type="caution">
    <text evidence="8">The sequence shown here is derived from an EMBL/GenBank/DDBJ whole genome shotgun (WGS) entry which is preliminary data.</text>
</comment>
<dbReference type="PANTHER" id="PTHR48102:SF7">
    <property type="entry name" value="ATP-DEPENDENT CLP PROTEASE ATP-BINDING SUBUNIT CLPX-LIKE, MITOCHONDRIAL"/>
    <property type="match status" value="1"/>
</dbReference>
<feature type="binding site" evidence="6">
    <location>
        <position position="13"/>
    </location>
    <ligand>
        <name>Zn(2+)</name>
        <dbReference type="ChEBI" id="CHEBI:29105"/>
    </ligand>
</feature>
<proteinExistence type="inferred from homology"/>
<comment type="similarity">
    <text evidence="6">Belongs to the ClpX chaperone family.</text>
</comment>
<evidence type="ECO:0000313" key="8">
    <source>
        <dbReference type="EMBL" id="OGZ12335.1"/>
    </source>
</evidence>
<dbReference type="PANTHER" id="PTHR48102">
    <property type="entry name" value="ATP-DEPENDENT CLP PROTEASE ATP-BINDING SUBUNIT CLPX-LIKE, MITOCHONDRIAL-RELATED"/>
    <property type="match status" value="1"/>
</dbReference>
<keyword evidence="1 6" id="KW-0479">Metal-binding</keyword>
<dbReference type="GO" id="GO:0005524">
    <property type="term" value="F:ATP binding"/>
    <property type="evidence" value="ECO:0007669"/>
    <property type="project" value="UniProtKB-KW"/>
</dbReference>
<dbReference type="InterPro" id="IPR004487">
    <property type="entry name" value="Clp_protease_ATP-bd_su_ClpX"/>
</dbReference>
<dbReference type="GO" id="GO:0046983">
    <property type="term" value="F:protein dimerization activity"/>
    <property type="evidence" value="ECO:0007669"/>
    <property type="project" value="UniProtKB-UniRule"/>
</dbReference>
<evidence type="ECO:0000256" key="6">
    <source>
        <dbReference type="PROSITE-ProRule" id="PRU01250"/>
    </source>
</evidence>
<dbReference type="PROSITE" id="PS51902">
    <property type="entry name" value="CLPX_ZB"/>
    <property type="match status" value="1"/>
</dbReference>
<evidence type="ECO:0000313" key="9">
    <source>
        <dbReference type="Proteomes" id="UP000178636"/>
    </source>
</evidence>
<dbReference type="GO" id="GO:0008270">
    <property type="term" value="F:zinc ion binding"/>
    <property type="evidence" value="ECO:0007669"/>
    <property type="project" value="UniProtKB-UniRule"/>
</dbReference>
<protein>
    <submittedName>
        <fullName evidence="8">ATP-dependent protease ATP-binding subunit ClpX</fullName>
    </submittedName>
</protein>
<sequence>MVDKTTTGKLLYCSFCGKSQHEVRKLIAGPSVFICDECIELCNDIIRDEIQVGKTPPSQNLPTPEEIVAKLDEYVVGQGDAKKKLAVAARRHYLRMADRGQSHNGVEMEKSNVLLIGPSGSGKTFLAQTLAKILNVPYAEEDLTRITEAGYVGGNVEDVFFSLLNSCEGDVAKAEYGLVYFDEADKLGRTESASVVRDVGGGGVQQALLKILEGTTLHIPPAGGRGNSPGAAQLRTHNILFILGGAFEGIEKLVAKRMNKDKGSIGFGANVLIGDRAHVSLSLIHHVTPEELVMFGMDRQFVGRLPVRATLDELDEATLRTILTTPKNAILKQFALAFECEGAELVCEPDAVVEIARKAIKEKTGARGLKTICEEIFLDTLYKVPTHQKGGEKVARVHLTGEHVLKGLPPEMVRAAPKPAV</sequence>
<dbReference type="GO" id="GO:0051082">
    <property type="term" value="F:unfolded protein binding"/>
    <property type="evidence" value="ECO:0007669"/>
    <property type="project" value="UniProtKB-UniRule"/>
</dbReference>
<evidence type="ECO:0000256" key="1">
    <source>
        <dbReference type="ARBA" id="ARBA00022723"/>
    </source>
</evidence>
<evidence type="ECO:0000256" key="5">
    <source>
        <dbReference type="ARBA" id="ARBA00023186"/>
    </source>
</evidence>
<evidence type="ECO:0000259" key="7">
    <source>
        <dbReference type="PROSITE" id="PS51902"/>
    </source>
</evidence>
<feature type="domain" description="ClpX-type ZB" evidence="7">
    <location>
        <begin position="1"/>
        <end position="54"/>
    </location>
</feature>
<feature type="binding site" evidence="6">
    <location>
        <position position="16"/>
    </location>
    <ligand>
        <name>Zn(2+)</name>
        <dbReference type="ChEBI" id="CHEBI:29105"/>
    </ligand>
</feature>
<dbReference type="GO" id="GO:0009376">
    <property type="term" value="C:HslUV protease complex"/>
    <property type="evidence" value="ECO:0007669"/>
    <property type="project" value="TreeGrafter"/>
</dbReference>
<dbReference type="SMART" id="SM00994">
    <property type="entry name" value="zf-C4_ClpX"/>
    <property type="match status" value="1"/>
</dbReference>
<dbReference type="Proteomes" id="UP000178636">
    <property type="component" value="Unassembled WGS sequence"/>
</dbReference>
<dbReference type="SUPFAM" id="SSF57716">
    <property type="entry name" value="Glucocorticoid receptor-like (DNA-binding domain)"/>
    <property type="match status" value="1"/>
</dbReference>
<dbReference type="GO" id="GO:0140662">
    <property type="term" value="F:ATP-dependent protein folding chaperone"/>
    <property type="evidence" value="ECO:0007669"/>
    <property type="project" value="InterPro"/>
</dbReference>
<dbReference type="GO" id="GO:0008233">
    <property type="term" value="F:peptidase activity"/>
    <property type="evidence" value="ECO:0007669"/>
    <property type="project" value="UniProtKB-KW"/>
</dbReference>
<feature type="binding site" evidence="6">
    <location>
        <position position="38"/>
    </location>
    <ligand>
        <name>Zn(2+)</name>
        <dbReference type="ChEBI" id="CHEBI:29105"/>
    </ligand>
</feature>
<dbReference type="Pfam" id="PF07724">
    <property type="entry name" value="AAA_2"/>
    <property type="match status" value="1"/>
</dbReference>
<keyword evidence="8" id="KW-0378">Hydrolase</keyword>
<dbReference type="InterPro" id="IPR050052">
    <property type="entry name" value="ATP-dep_Clp_protease_ClpX"/>
</dbReference>
<dbReference type="EMBL" id="MHLO01000020">
    <property type="protein sequence ID" value="OGZ12335.1"/>
    <property type="molecule type" value="Genomic_DNA"/>
</dbReference>
<name>A0A1G2DFC5_9BACT</name>
<dbReference type="Pfam" id="PF06689">
    <property type="entry name" value="zf-C4_ClpX"/>
    <property type="match status" value="1"/>
</dbReference>
<dbReference type="STRING" id="1798664.A3C93_03415"/>
<dbReference type="InterPro" id="IPR059188">
    <property type="entry name" value="Znf_CLPX-like"/>
</dbReference>
<keyword evidence="5 6" id="KW-0143">Chaperone</keyword>
<dbReference type="GO" id="GO:0051301">
    <property type="term" value="P:cell division"/>
    <property type="evidence" value="ECO:0007669"/>
    <property type="project" value="TreeGrafter"/>
</dbReference>